<keyword evidence="4" id="KW-1185">Reference proteome</keyword>
<keyword evidence="2" id="KW-0732">Signal</keyword>
<feature type="compositionally biased region" description="Polar residues" evidence="1">
    <location>
        <begin position="581"/>
        <end position="593"/>
    </location>
</feature>
<accession>A0AAN9UYI2</accession>
<name>A0AAN9UYI2_9PEZI</name>
<feature type="region of interest" description="Disordered" evidence="1">
    <location>
        <begin position="519"/>
        <end position="610"/>
    </location>
</feature>
<gene>
    <name evidence="3" type="ORF">SLS62_000307</name>
</gene>
<evidence type="ECO:0000256" key="2">
    <source>
        <dbReference type="SAM" id="SignalP"/>
    </source>
</evidence>
<sequence length="610" mass="61524">MLLPRHFSALLPLASSLSAVLAQGLTESSLERHVDSLALDFAFSPVKEAYWTGLPHHRRTPFAVSPDGSAAYLAYLDASGTGVHVQGVDPSTFAATGATVTVAGGREAGGLVAHDDGSFALLTNEALPSGTADAPPDSTPVPVLYRYGPGGALAWKTFLGGPGVHADFGLAASPDLNGDLAYSASADLYGAYFVVTAYTGEAAGHYGDSVQYVSGASGAREDIAGASSSWGCSHNTGIALAAADAAPFASVCAEDQGALWLNTDTQTMAGVKVSNENTTNGAGGESLGGMSGSYSALARLPGTDGYVLAWVSRGAVDLTENAWLGAGYTSAANRTNGRNIAIAQMSSKNTLLGAEATSEVGAADGDSQVNWITTGTADNSNAHVAAFGNGSSSVLVTWEEIAEPQCEFIAMGCRGAFTGAYYQLVDTSTSTAQKVGEPLKVTDTFVAGDMVAMPGSQRICWPYVAMDWDLSEPVPYGGSTATTKAISFACVSLDGSGSSDNSSSSSSSSTAASAGSSTAAASTPAANSPTAASTPTTASASTADSTPTSSEPTTIESSPTAISTPLTTTTAAAEAVSSPTNSGATSRPTPSKSHSCRARARRARRAQAHE</sequence>
<feature type="signal peptide" evidence="2">
    <location>
        <begin position="1"/>
        <end position="22"/>
    </location>
</feature>
<reference evidence="3 4" key="1">
    <citation type="submission" date="2024-02" db="EMBL/GenBank/DDBJ databases">
        <title>De novo assembly and annotation of 12 fungi associated with fruit tree decline syndrome in Ontario, Canada.</title>
        <authorList>
            <person name="Sulman M."/>
            <person name="Ellouze W."/>
            <person name="Ilyukhin E."/>
        </authorList>
    </citation>
    <scope>NUCLEOTIDE SEQUENCE [LARGE SCALE GENOMIC DNA]</scope>
    <source>
        <strain evidence="3 4">M11/M66-122</strain>
    </source>
</reference>
<comment type="caution">
    <text evidence="3">The sequence shown here is derived from an EMBL/GenBank/DDBJ whole genome shotgun (WGS) entry which is preliminary data.</text>
</comment>
<dbReference type="Proteomes" id="UP001320420">
    <property type="component" value="Unassembled WGS sequence"/>
</dbReference>
<organism evidence="3 4">
    <name type="scientific">Diatrype stigma</name>
    <dbReference type="NCBI Taxonomy" id="117547"/>
    <lineage>
        <taxon>Eukaryota</taxon>
        <taxon>Fungi</taxon>
        <taxon>Dikarya</taxon>
        <taxon>Ascomycota</taxon>
        <taxon>Pezizomycotina</taxon>
        <taxon>Sordariomycetes</taxon>
        <taxon>Xylariomycetidae</taxon>
        <taxon>Xylariales</taxon>
        <taxon>Diatrypaceae</taxon>
        <taxon>Diatrype</taxon>
    </lineage>
</organism>
<feature type="compositionally biased region" description="Low complexity" evidence="1">
    <location>
        <begin position="519"/>
        <end position="580"/>
    </location>
</feature>
<evidence type="ECO:0000313" key="3">
    <source>
        <dbReference type="EMBL" id="KAK7757929.1"/>
    </source>
</evidence>
<protein>
    <submittedName>
        <fullName evidence="3">Uncharacterized protein</fullName>
    </submittedName>
</protein>
<feature type="compositionally biased region" description="Basic residues" evidence="1">
    <location>
        <begin position="594"/>
        <end position="610"/>
    </location>
</feature>
<feature type="chain" id="PRO_5043030522" evidence="2">
    <location>
        <begin position="23"/>
        <end position="610"/>
    </location>
</feature>
<dbReference type="EMBL" id="JAKJXP020000001">
    <property type="protein sequence ID" value="KAK7757929.1"/>
    <property type="molecule type" value="Genomic_DNA"/>
</dbReference>
<evidence type="ECO:0000313" key="4">
    <source>
        <dbReference type="Proteomes" id="UP001320420"/>
    </source>
</evidence>
<proteinExistence type="predicted"/>
<dbReference type="AlphaFoldDB" id="A0AAN9UYI2"/>
<evidence type="ECO:0000256" key="1">
    <source>
        <dbReference type="SAM" id="MobiDB-lite"/>
    </source>
</evidence>